<dbReference type="Proteomes" id="UP000232196">
    <property type="component" value="Unassembled WGS sequence"/>
</dbReference>
<evidence type="ECO:0008006" key="4">
    <source>
        <dbReference type="Google" id="ProtNLM"/>
    </source>
</evidence>
<reference evidence="2 3" key="1">
    <citation type="submission" date="2017-07" db="EMBL/GenBank/DDBJ databases">
        <title>Leptospira spp. isolated from tropical soils.</title>
        <authorList>
            <person name="Thibeaux R."/>
            <person name="Iraola G."/>
            <person name="Ferres I."/>
            <person name="Bierque E."/>
            <person name="Girault D."/>
            <person name="Soupe-Gilbert M.-E."/>
            <person name="Picardeau M."/>
            <person name="Goarant C."/>
        </authorList>
    </citation>
    <scope>NUCLEOTIDE SEQUENCE [LARGE SCALE GENOMIC DNA]</scope>
    <source>
        <strain evidence="2 3">MCA1-C-A1</strain>
    </source>
</reference>
<feature type="signal peptide" evidence="1">
    <location>
        <begin position="1"/>
        <end position="29"/>
    </location>
</feature>
<gene>
    <name evidence="2" type="ORF">CH357_06320</name>
</gene>
<dbReference type="NCBIfam" id="NF047490">
    <property type="entry name" value="LamCadPlsmbinLA2219"/>
    <property type="match status" value="1"/>
</dbReference>
<evidence type="ECO:0000313" key="2">
    <source>
        <dbReference type="EMBL" id="PJZ26112.1"/>
    </source>
</evidence>
<dbReference type="AlphaFoldDB" id="A0A2M9XEU4"/>
<dbReference type="EMBL" id="NPDN01000003">
    <property type="protein sequence ID" value="PJZ26112.1"/>
    <property type="molecule type" value="Genomic_DNA"/>
</dbReference>
<comment type="caution">
    <text evidence="2">The sequence shown here is derived from an EMBL/GenBank/DDBJ whole genome shotgun (WGS) entry which is preliminary data.</text>
</comment>
<keyword evidence="3" id="KW-1185">Reference proteome</keyword>
<keyword evidence="1" id="KW-0732">Signal</keyword>
<feature type="chain" id="PRO_5014793251" description="Lipoprotein" evidence="1">
    <location>
        <begin position="30"/>
        <end position="214"/>
    </location>
</feature>
<evidence type="ECO:0000313" key="3">
    <source>
        <dbReference type="Proteomes" id="UP000232196"/>
    </source>
</evidence>
<protein>
    <recommendedName>
        <fullName evidence="4">Lipoprotein</fullName>
    </recommendedName>
</protein>
<name>A0A2M9XEU4_9LEPT</name>
<organism evidence="2 3">
    <name type="scientific">Leptospira hartskeerlii</name>
    <dbReference type="NCBI Taxonomy" id="2023177"/>
    <lineage>
        <taxon>Bacteria</taxon>
        <taxon>Pseudomonadati</taxon>
        <taxon>Spirochaetota</taxon>
        <taxon>Spirochaetia</taxon>
        <taxon>Leptospirales</taxon>
        <taxon>Leptospiraceae</taxon>
        <taxon>Leptospira</taxon>
    </lineage>
</organism>
<dbReference type="OrthoDB" id="336933at2"/>
<proteinExistence type="predicted"/>
<dbReference type="RefSeq" id="WP_100705905.1">
    <property type="nucleotide sequence ID" value="NZ_NPDL01000003.1"/>
</dbReference>
<sequence length="214" mass="24318">MFHVSVFRTFLAGFAVLYCLSFISCISTGGATSHTPETPKGEVLPNPAGDSEEIIDEEGREVKISTTDPISFQSQSKDSSEYFRVHITSESYQVRQIRGSKYIRRKVDKGGDALISEELVKYNRINFNDDGIILVILNGNTGAVETIRFNTRVPRINNLAKIIQNDVTRWSMEHSEEKPVVTKYQIHYTIKLENKSNTTRDTVKEELRGEVKKR</sequence>
<accession>A0A2M9XEU4</accession>
<evidence type="ECO:0000256" key="1">
    <source>
        <dbReference type="SAM" id="SignalP"/>
    </source>
</evidence>